<name>A0A4U1BV90_9SPHI</name>
<dbReference type="InterPro" id="IPR043504">
    <property type="entry name" value="Peptidase_S1_PA_chymotrypsin"/>
</dbReference>
<keyword evidence="2 5" id="KW-0645">Protease</keyword>
<dbReference type="Gene3D" id="2.40.10.10">
    <property type="entry name" value="Trypsin-like serine proteases"/>
    <property type="match status" value="2"/>
</dbReference>
<dbReference type="SUPFAM" id="SSF50494">
    <property type="entry name" value="Trypsin-like serine proteases"/>
    <property type="match status" value="1"/>
</dbReference>
<gene>
    <name evidence="5" type="ORF">FA046_15370</name>
</gene>
<dbReference type="PANTHER" id="PTHR43343">
    <property type="entry name" value="PEPTIDASE S12"/>
    <property type="match status" value="1"/>
</dbReference>
<evidence type="ECO:0000256" key="4">
    <source>
        <dbReference type="SAM" id="Phobius"/>
    </source>
</evidence>
<dbReference type="OrthoDB" id="9766361at2"/>
<sequence>MKSEIDLIKKIESYLFNEMSAEELAAFDLERKANSALDHKVIAHLDFLKTLKSFGEERNLRNAMNEIHAELDVEALKEQYLEKPTKIVSIWRKHKKNLAVAASVAILVTLVTLLSTGQFKKETNPSYSALKRDMENIKRSQNALIRNINSKNQDATPSQFGGTGFALTSNGYLVTNYHVVEGADSIYVQNNKGESFKVETIYIDPASDIAVLQIIDPTFKNLSALPYTFKRKASDLGEDVYTFGFPKDDVVYGEGYLSSANGFGGDSIAYQVSIPVNPGNSGGPLLDSKGNIIGIVSGKQTQADGATFAIKSNFLLKAIDNIPQDSLKEKITINKKNTLAGLSRTQRIKKMQDFIFVVKVYNN</sequence>
<keyword evidence="6" id="KW-1185">Reference proteome</keyword>
<dbReference type="Pfam" id="PF13365">
    <property type="entry name" value="Trypsin_2"/>
    <property type="match status" value="1"/>
</dbReference>
<dbReference type="RefSeq" id="WP_136827419.1">
    <property type="nucleotide sequence ID" value="NZ_SWBP01000006.1"/>
</dbReference>
<evidence type="ECO:0000313" key="6">
    <source>
        <dbReference type="Proteomes" id="UP000308181"/>
    </source>
</evidence>
<keyword evidence="4" id="KW-0812">Transmembrane</keyword>
<dbReference type="InterPro" id="IPR001940">
    <property type="entry name" value="Peptidase_S1C"/>
</dbReference>
<proteinExistence type="inferred from homology"/>
<organism evidence="5 6">
    <name type="scientific">Pedobacter cryophilus</name>
    <dbReference type="NCBI Taxonomy" id="2571271"/>
    <lineage>
        <taxon>Bacteria</taxon>
        <taxon>Pseudomonadati</taxon>
        <taxon>Bacteroidota</taxon>
        <taxon>Sphingobacteriia</taxon>
        <taxon>Sphingobacteriales</taxon>
        <taxon>Sphingobacteriaceae</taxon>
        <taxon>Pedobacter</taxon>
    </lineage>
</organism>
<dbReference type="GO" id="GO:0004252">
    <property type="term" value="F:serine-type endopeptidase activity"/>
    <property type="evidence" value="ECO:0007669"/>
    <property type="project" value="InterPro"/>
</dbReference>
<dbReference type="PRINTS" id="PR00834">
    <property type="entry name" value="PROTEASES2C"/>
</dbReference>
<comment type="similarity">
    <text evidence="1">Belongs to the peptidase S1C family.</text>
</comment>
<evidence type="ECO:0000256" key="1">
    <source>
        <dbReference type="ARBA" id="ARBA00010541"/>
    </source>
</evidence>
<dbReference type="AlphaFoldDB" id="A0A4U1BV90"/>
<keyword evidence="3" id="KW-0378">Hydrolase</keyword>
<dbReference type="InterPro" id="IPR051201">
    <property type="entry name" value="Chloro_Bact_Ser_Proteases"/>
</dbReference>
<dbReference type="GO" id="GO:0006508">
    <property type="term" value="P:proteolysis"/>
    <property type="evidence" value="ECO:0007669"/>
    <property type="project" value="UniProtKB-KW"/>
</dbReference>
<dbReference type="PANTHER" id="PTHR43343:SF3">
    <property type="entry name" value="PROTEASE DO-LIKE 8, CHLOROPLASTIC"/>
    <property type="match status" value="1"/>
</dbReference>
<dbReference type="EMBL" id="SWBP01000006">
    <property type="protein sequence ID" value="TKB96044.1"/>
    <property type="molecule type" value="Genomic_DNA"/>
</dbReference>
<accession>A0A4U1BV90</accession>
<evidence type="ECO:0000313" key="5">
    <source>
        <dbReference type="EMBL" id="TKB96044.1"/>
    </source>
</evidence>
<protein>
    <submittedName>
        <fullName evidence="5">Trypsin-like serine protease</fullName>
    </submittedName>
</protein>
<dbReference type="InterPro" id="IPR009003">
    <property type="entry name" value="Peptidase_S1_PA"/>
</dbReference>
<evidence type="ECO:0000256" key="3">
    <source>
        <dbReference type="ARBA" id="ARBA00022801"/>
    </source>
</evidence>
<dbReference type="Proteomes" id="UP000308181">
    <property type="component" value="Unassembled WGS sequence"/>
</dbReference>
<keyword evidence="4" id="KW-0472">Membrane</keyword>
<keyword evidence="4" id="KW-1133">Transmembrane helix</keyword>
<comment type="caution">
    <text evidence="5">The sequence shown here is derived from an EMBL/GenBank/DDBJ whole genome shotgun (WGS) entry which is preliminary data.</text>
</comment>
<feature type="transmembrane region" description="Helical" evidence="4">
    <location>
        <begin position="98"/>
        <end position="119"/>
    </location>
</feature>
<reference evidence="5 6" key="1">
    <citation type="submission" date="2019-04" db="EMBL/GenBank/DDBJ databases">
        <title>Pedobacter sp. AR-3-17 sp. nov., isolated from Arctic soil.</title>
        <authorList>
            <person name="Dahal R.H."/>
            <person name="Kim D.-U."/>
        </authorList>
    </citation>
    <scope>NUCLEOTIDE SEQUENCE [LARGE SCALE GENOMIC DNA]</scope>
    <source>
        <strain evidence="5 6">AR-3-17</strain>
    </source>
</reference>
<evidence type="ECO:0000256" key="2">
    <source>
        <dbReference type="ARBA" id="ARBA00022670"/>
    </source>
</evidence>